<dbReference type="EMBL" id="UZAK01003607">
    <property type="protein sequence ID" value="VDO80538.1"/>
    <property type="molecule type" value="Genomic_DNA"/>
</dbReference>
<keyword evidence="1" id="KW-0812">Transmembrane</keyword>
<keyword evidence="1" id="KW-1133">Transmembrane helix</keyword>
<proteinExistence type="predicted"/>
<accession>A0A183JKN4</accession>
<organism evidence="4">
    <name type="scientific">Schistosoma curassoni</name>
    <dbReference type="NCBI Taxonomy" id="6186"/>
    <lineage>
        <taxon>Eukaryota</taxon>
        <taxon>Metazoa</taxon>
        <taxon>Spiralia</taxon>
        <taxon>Lophotrochozoa</taxon>
        <taxon>Platyhelminthes</taxon>
        <taxon>Trematoda</taxon>
        <taxon>Digenea</taxon>
        <taxon>Strigeidida</taxon>
        <taxon>Schistosomatoidea</taxon>
        <taxon>Schistosomatidae</taxon>
        <taxon>Schistosoma</taxon>
    </lineage>
</organism>
<feature type="transmembrane region" description="Helical" evidence="1">
    <location>
        <begin position="6"/>
        <end position="23"/>
    </location>
</feature>
<reference evidence="4" key="1">
    <citation type="submission" date="2016-06" db="UniProtKB">
        <authorList>
            <consortium name="WormBaseParasite"/>
        </authorList>
    </citation>
    <scope>IDENTIFICATION</scope>
</reference>
<name>A0A183JKN4_9TREM</name>
<keyword evidence="1" id="KW-0472">Membrane</keyword>
<dbReference type="Proteomes" id="UP000279833">
    <property type="component" value="Unassembled WGS sequence"/>
</dbReference>
<reference evidence="2 3" key="2">
    <citation type="submission" date="2018-11" db="EMBL/GenBank/DDBJ databases">
        <authorList>
            <consortium name="Pathogen Informatics"/>
        </authorList>
    </citation>
    <scope>NUCLEOTIDE SEQUENCE [LARGE SCALE GENOMIC DNA]</scope>
    <source>
        <strain evidence="2">Dakar</strain>
        <strain evidence="3">Dakar, Senegal</strain>
    </source>
</reference>
<keyword evidence="3" id="KW-1185">Reference proteome</keyword>
<evidence type="ECO:0000313" key="2">
    <source>
        <dbReference type="EMBL" id="VDO80538.1"/>
    </source>
</evidence>
<sequence>MILQVLYTVVLLLKQYFVVKWFMMRKEFSFHTLSNVYV</sequence>
<gene>
    <name evidence="2" type="ORF">SCUD_LOCUS3263</name>
</gene>
<dbReference type="AlphaFoldDB" id="A0A183JKN4"/>
<evidence type="ECO:0000256" key="1">
    <source>
        <dbReference type="SAM" id="Phobius"/>
    </source>
</evidence>
<evidence type="ECO:0000313" key="4">
    <source>
        <dbReference type="WBParaSite" id="SCUD_0000326501-mRNA-1"/>
    </source>
</evidence>
<dbReference type="WBParaSite" id="SCUD_0000326501-mRNA-1">
    <property type="protein sequence ID" value="SCUD_0000326501-mRNA-1"/>
    <property type="gene ID" value="SCUD_0000326501"/>
</dbReference>
<evidence type="ECO:0000313" key="3">
    <source>
        <dbReference type="Proteomes" id="UP000279833"/>
    </source>
</evidence>
<protein>
    <submittedName>
        <fullName evidence="4">TLC domain-containing protein</fullName>
    </submittedName>
</protein>